<name>A0A9P5U7X5_9AGAR</name>
<evidence type="ECO:0000256" key="6">
    <source>
        <dbReference type="ARBA" id="ARBA00023242"/>
    </source>
</evidence>
<feature type="region of interest" description="Disordered" evidence="8">
    <location>
        <begin position="76"/>
        <end position="160"/>
    </location>
</feature>
<keyword evidence="4 7" id="KW-0863">Zinc-finger</keyword>
<keyword evidence="6" id="KW-0539">Nucleus</keyword>
<evidence type="ECO:0000256" key="8">
    <source>
        <dbReference type="SAM" id="MobiDB-lite"/>
    </source>
</evidence>
<keyword evidence="5" id="KW-0862">Zinc</keyword>
<proteinExistence type="predicted"/>
<feature type="domain" description="C2H2-type" evidence="9">
    <location>
        <begin position="18"/>
        <end position="45"/>
    </location>
</feature>
<comment type="caution">
    <text evidence="10">The sequence shown here is derived from an EMBL/GenBank/DDBJ whole genome shotgun (WGS) entry which is preliminary data.</text>
</comment>
<evidence type="ECO:0000256" key="5">
    <source>
        <dbReference type="ARBA" id="ARBA00022833"/>
    </source>
</evidence>
<evidence type="ECO:0000256" key="2">
    <source>
        <dbReference type="ARBA" id="ARBA00022723"/>
    </source>
</evidence>
<evidence type="ECO:0000256" key="4">
    <source>
        <dbReference type="ARBA" id="ARBA00022771"/>
    </source>
</evidence>
<feature type="compositionally biased region" description="Low complexity" evidence="8">
    <location>
        <begin position="115"/>
        <end position="156"/>
    </location>
</feature>
<gene>
    <name evidence="10" type="ORF">BDP27DRAFT_1421910</name>
</gene>
<feature type="compositionally biased region" description="Polar residues" evidence="8">
    <location>
        <begin position="198"/>
        <end position="213"/>
    </location>
</feature>
<accession>A0A9P5U7X5</accession>
<dbReference type="InterPro" id="IPR050888">
    <property type="entry name" value="ZnF_C2H2-type_TF"/>
</dbReference>
<keyword evidence="2" id="KW-0479">Metal-binding</keyword>
<feature type="region of interest" description="Disordered" evidence="8">
    <location>
        <begin position="197"/>
        <end position="254"/>
    </location>
</feature>
<dbReference type="Gene3D" id="3.30.160.60">
    <property type="entry name" value="Classic Zinc Finger"/>
    <property type="match status" value="2"/>
</dbReference>
<dbReference type="PROSITE" id="PS00028">
    <property type="entry name" value="ZINC_FINGER_C2H2_1"/>
    <property type="match status" value="1"/>
</dbReference>
<sequence length="291" mass="31833">MARTKIPACRDESLKDPTVCEVCGTKVARKGDLPRHMRRHLSAEDKASKSYACPYPECPYISLQKGNVDTHIRTHTKEKNQKCPSCDFDTVDPGSLTRHRKRRHEYVPKERKPRTPGNGPPNQQQQIIITTPSTFSPQPGSEAVPSSSTSPSSFSPLRLPVDVSGYESDATATSQSTNASSFFSHRRTALDVAGYDSDATTASRSSNPSSYMSVTPPPHTFPYTIGAPSTVPSSNTDVLPPSPGPSSAPFRSRGPLSLRDMLADETEAYWQYGPSYTFARRQDIHDFPGAA</sequence>
<comment type="subcellular location">
    <subcellularLocation>
        <location evidence="1">Nucleus</location>
    </subcellularLocation>
</comment>
<evidence type="ECO:0000313" key="10">
    <source>
        <dbReference type="EMBL" id="KAF9068373.1"/>
    </source>
</evidence>
<evidence type="ECO:0000259" key="9">
    <source>
        <dbReference type="PROSITE" id="PS50157"/>
    </source>
</evidence>
<dbReference type="Pfam" id="PF13909">
    <property type="entry name" value="zf-H2C2_5"/>
    <property type="match status" value="1"/>
</dbReference>
<dbReference type="SMART" id="SM00355">
    <property type="entry name" value="ZnF_C2H2"/>
    <property type="match status" value="3"/>
</dbReference>
<keyword evidence="11" id="KW-1185">Reference proteome</keyword>
<dbReference type="Proteomes" id="UP000772434">
    <property type="component" value="Unassembled WGS sequence"/>
</dbReference>
<organism evidence="10 11">
    <name type="scientific">Rhodocollybia butyracea</name>
    <dbReference type="NCBI Taxonomy" id="206335"/>
    <lineage>
        <taxon>Eukaryota</taxon>
        <taxon>Fungi</taxon>
        <taxon>Dikarya</taxon>
        <taxon>Basidiomycota</taxon>
        <taxon>Agaricomycotina</taxon>
        <taxon>Agaricomycetes</taxon>
        <taxon>Agaricomycetidae</taxon>
        <taxon>Agaricales</taxon>
        <taxon>Marasmiineae</taxon>
        <taxon>Omphalotaceae</taxon>
        <taxon>Rhodocollybia</taxon>
    </lineage>
</organism>
<protein>
    <recommendedName>
        <fullName evidence="9">C2H2-type domain-containing protein</fullName>
    </recommendedName>
</protein>
<dbReference type="InterPro" id="IPR013087">
    <property type="entry name" value="Znf_C2H2_type"/>
</dbReference>
<evidence type="ECO:0000256" key="7">
    <source>
        <dbReference type="PROSITE-ProRule" id="PRU00042"/>
    </source>
</evidence>
<evidence type="ECO:0000256" key="1">
    <source>
        <dbReference type="ARBA" id="ARBA00004123"/>
    </source>
</evidence>
<evidence type="ECO:0000256" key="3">
    <source>
        <dbReference type="ARBA" id="ARBA00022737"/>
    </source>
</evidence>
<dbReference type="Pfam" id="PF00096">
    <property type="entry name" value="zf-C2H2"/>
    <property type="match status" value="1"/>
</dbReference>
<reference evidence="10" key="1">
    <citation type="submission" date="2020-11" db="EMBL/GenBank/DDBJ databases">
        <authorList>
            <consortium name="DOE Joint Genome Institute"/>
            <person name="Ahrendt S."/>
            <person name="Riley R."/>
            <person name="Andreopoulos W."/>
            <person name="Labutti K."/>
            <person name="Pangilinan J."/>
            <person name="Ruiz-Duenas F.J."/>
            <person name="Barrasa J.M."/>
            <person name="Sanchez-Garcia M."/>
            <person name="Camarero S."/>
            <person name="Miyauchi S."/>
            <person name="Serrano A."/>
            <person name="Linde D."/>
            <person name="Babiker R."/>
            <person name="Drula E."/>
            <person name="Ayuso-Fernandez I."/>
            <person name="Pacheco R."/>
            <person name="Padilla G."/>
            <person name="Ferreira P."/>
            <person name="Barriuso J."/>
            <person name="Kellner H."/>
            <person name="Castanera R."/>
            <person name="Alfaro M."/>
            <person name="Ramirez L."/>
            <person name="Pisabarro A.G."/>
            <person name="Kuo A."/>
            <person name="Tritt A."/>
            <person name="Lipzen A."/>
            <person name="He G."/>
            <person name="Yan M."/>
            <person name="Ng V."/>
            <person name="Cullen D."/>
            <person name="Martin F."/>
            <person name="Rosso M.-N."/>
            <person name="Henrissat B."/>
            <person name="Hibbett D."/>
            <person name="Martinez A.T."/>
            <person name="Grigoriev I.V."/>
        </authorList>
    </citation>
    <scope>NUCLEOTIDE SEQUENCE</scope>
    <source>
        <strain evidence="10">AH 40177</strain>
    </source>
</reference>
<dbReference type="OrthoDB" id="654211at2759"/>
<dbReference type="PROSITE" id="PS50157">
    <property type="entry name" value="ZINC_FINGER_C2H2_2"/>
    <property type="match status" value="2"/>
</dbReference>
<evidence type="ECO:0000313" key="11">
    <source>
        <dbReference type="Proteomes" id="UP000772434"/>
    </source>
</evidence>
<dbReference type="GO" id="GO:0005634">
    <property type="term" value="C:nucleus"/>
    <property type="evidence" value="ECO:0007669"/>
    <property type="project" value="UniProtKB-SubCell"/>
</dbReference>
<feature type="domain" description="C2H2-type" evidence="9">
    <location>
        <begin position="51"/>
        <end position="80"/>
    </location>
</feature>
<dbReference type="AlphaFoldDB" id="A0A9P5U7X5"/>
<keyword evidence="3" id="KW-0677">Repeat</keyword>
<dbReference type="PANTHER" id="PTHR24406">
    <property type="entry name" value="TRANSCRIPTIONAL REPRESSOR CTCFL-RELATED"/>
    <property type="match status" value="1"/>
</dbReference>
<dbReference type="GO" id="GO:0008270">
    <property type="term" value="F:zinc ion binding"/>
    <property type="evidence" value="ECO:0007669"/>
    <property type="project" value="UniProtKB-KW"/>
</dbReference>
<dbReference type="SUPFAM" id="SSF57667">
    <property type="entry name" value="beta-beta-alpha zinc fingers"/>
    <property type="match status" value="1"/>
</dbReference>
<dbReference type="EMBL" id="JADNRY010000061">
    <property type="protein sequence ID" value="KAF9068373.1"/>
    <property type="molecule type" value="Genomic_DNA"/>
</dbReference>
<dbReference type="InterPro" id="IPR036236">
    <property type="entry name" value="Znf_C2H2_sf"/>
</dbReference>